<dbReference type="InterPro" id="IPR058945">
    <property type="entry name" value="CntK"/>
</dbReference>
<organism evidence="3">
    <name type="scientific">Staphylococcus schleiferi</name>
    <dbReference type="NCBI Taxonomy" id="1295"/>
    <lineage>
        <taxon>Bacteria</taxon>
        <taxon>Bacillati</taxon>
        <taxon>Bacillota</taxon>
        <taxon>Bacilli</taxon>
        <taxon>Bacillales</taxon>
        <taxon>Staphylococcaceae</taxon>
        <taxon>Staphylococcus</taxon>
    </lineage>
</organism>
<evidence type="ECO:0000313" key="2">
    <source>
        <dbReference type="EMBL" id="NHA34654.1"/>
    </source>
</evidence>
<name>A0A7Z7VYB3_STASC</name>
<dbReference type="EMBL" id="LR962863">
    <property type="protein sequence ID" value="CAD7360762.1"/>
    <property type="molecule type" value="Genomic_DNA"/>
</dbReference>
<dbReference type="EMBL" id="UHEF01000001">
    <property type="protein sequence ID" value="SUM90415.1"/>
    <property type="molecule type" value="Genomic_DNA"/>
</dbReference>
<evidence type="ECO:0000313" key="4">
    <source>
        <dbReference type="Proteomes" id="UP000264146"/>
    </source>
</evidence>
<dbReference type="Proteomes" id="UP000572988">
    <property type="component" value="Unassembled WGS sequence"/>
</dbReference>
<gene>
    <name evidence="2" type="ORF">C1O36_09030</name>
    <name evidence="3" type="ORF">NCTC12218_02464</name>
</gene>
<reference evidence="1 4" key="3">
    <citation type="submission" date="2020-11" db="EMBL/GenBank/DDBJ databases">
        <authorList>
            <consortium name="Pathogen Informatics"/>
        </authorList>
    </citation>
    <scope>NUCLEOTIDE SEQUENCE [LARGE SCALE GENOMIC DNA]</scope>
    <source>
        <strain evidence="1 4">NCTC12218</strain>
    </source>
</reference>
<dbReference type="Pfam" id="PF26317">
    <property type="entry name" value="CntK_N"/>
    <property type="match status" value="1"/>
</dbReference>
<sequence>MEIVHFSKFNPSGNMTVLVDSTHDPSEYAGIAQQLMQTSHVGCEQVGFIVDAKGDIPHQLVMSGQEFCGNGTLSFIHYLKTRDLLPSSSFELQVSGLSEPTKCAFYEETGQYEVALPGPTEILEKQYTIDDVIFDGLEIQYDTYQHFVCPISVWSDRLAISVEKFVRQHQWPEHFTAIGIMLYEAHQRRLHPLIYIPQVDSIIWEQSCGSGTGSVGVYEAYRRHSSHIEEEILQPGGALSVSTRRQDEGYEISIKGHVSTVATGLAYLE</sequence>
<reference evidence="3" key="2">
    <citation type="submission" date="2018-06" db="EMBL/GenBank/DDBJ databases">
        <authorList>
            <consortium name="Pathogen Informatics"/>
            <person name="Doyle S."/>
        </authorList>
    </citation>
    <scope>NUCLEOTIDE SEQUENCE [LARGE SCALE GENOMIC DNA]</scope>
    <source>
        <strain evidence="3">NCTC12218</strain>
    </source>
</reference>
<protein>
    <submittedName>
        <fullName evidence="3">Diaminopimelate epimerase</fullName>
    </submittedName>
</protein>
<proteinExistence type="predicted"/>
<dbReference type="Proteomes" id="UP000264146">
    <property type="component" value="Chromosome"/>
</dbReference>
<dbReference type="InterPro" id="IPR058944">
    <property type="entry name" value="CntK-like"/>
</dbReference>
<accession>A0A7Z7VYB3</accession>
<dbReference type="SUPFAM" id="SSF54506">
    <property type="entry name" value="Diaminopimelate epimerase-like"/>
    <property type="match status" value="1"/>
</dbReference>
<evidence type="ECO:0000313" key="1">
    <source>
        <dbReference type="EMBL" id="CAD7360762.1"/>
    </source>
</evidence>
<evidence type="ECO:0000313" key="3">
    <source>
        <dbReference type="EMBL" id="SUM90415.1"/>
    </source>
</evidence>
<dbReference type="AlphaFoldDB" id="A0A7Z7VYB3"/>
<reference evidence="2 5" key="1">
    <citation type="submission" date="2018-01" db="EMBL/GenBank/DDBJ databases">
        <title>Complete genome sequence of Staphylococcus Scheliferi isolated from human.</title>
        <authorList>
            <person name="Abouelkhair M.A."/>
            <person name="Bemis D.A."/>
            <person name="Kania S.A."/>
        </authorList>
    </citation>
    <scope>NUCLEOTIDE SEQUENCE [LARGE SCALE GENOMIC DNA]</scope>
    <source>
        <strain evidence="2 5">ATCC 43808</strain>
    </source>
</reference>
<dbReference type="Gene3D" id="3.10.310.10">
    <property type="entry name" value="Diaminopimelate Epimerase, Chain A, domain 1"/>
    <property type="match status" value="2"/>
</dbReference>
<dbReference type="NCBIfam" id="NF033599">
    <property type="entry name" value="His_racem_CntK"/>
    <property type="match status" value="1"/>
</dbReference>
<dbReference type="RefSeq" id="WP_016425641.1">
    <property type="nucleotide sequence ID" value="NZ_CABKRV010000002.1"/>
</dbReference>
<keyword evidence="5" id="KW-1185">Reference proteome</keyword>
<dbReference type="GeneID" id="93791092"/>
<dbReference type="EMBL" id="POVK01000030">
    <property type="protein sequence ID" value="NHA34654.1"/>
    <property type="molecule type" value="Genomic_DNA"/>
</dbReference>
<evidence type="ECO:0000313" key="5">
    <source>
        <dbReference type="Proteomes" id="UP000572988"/>
    </source>
</evidence>